<evidence type="ECO:0000313" key="5">
    <source>
        <dbReference type="EMBL" id="PKA46903.1"/>
    </source>
</evidence>
<feature type="domain" description="FAD-binding" evidence="4">
    <location>
        <begin position="92"/>
        <end position="163"/>
    </location>
</feature>
<dbReference type="InterPro" id="IPR044560">
    <property type="entry name" value="MOase"/>
</dbReference>
<dbReference type="AlphaFoldDB" id="A0A2H9ZUE0"/>
<dbReference type="EC" id="1.14.15.21" evidence="5"/>
<sequence length="185" mass="19701">MGLQAVIGCDGVHSVVAQWLGLAAPRGTGRSAIRGLGFFPDGHGYEMAIQQFISTGDLAPDFPPEFKEVVRRSDLSTLSWVTLHFRSPWSVLVCPARRGCVTVAGDAFHPMTPDLGQGGGIALEDAVVLARCLARAGSARETEEGMAQYVAARRWRAAAVIMASFFSGFVQQASGGPLTRLVKLI</sequence>
<organism evidence="5 6">
    <name type="scientific">Apostasia shenzhenica</name>
    <dbReference type="NCBI Taxonomy" id="1088818"/>
    <lineage>
        <taxon>Eukaryota</taxon>
        <taxon>Viridiplantae</taxon>
        <taxon>Streptophyta</taxon>
        <taxon>Embryophyta</taxon>
        <taxon>Tracheophyta</taxon>
        <taxon>Spermatophyta</taxon>
        <taxon>Magnoliopsida</taxon>
        <taxon>Liliopsida</taxon>
        <taxon>Asparagales</taxon>
        <taxon>Orchidaceae</taxon>
        <taxon>Apostasioideae</taxon>
        <taxon>Apostasia</taxon>
    </lineage>
</organism>
<dbReference type="Gene3D" id="3.50.50.60">
    <property type="entry name" value="FAD/NAD(P)-binding domain"/>
    <property type="match status" value="1"/>
</dbReference>
<dbReference type="PANTHER" id="PTHR45934:SF1">
    <property type="entry name" value="OS04G0423100 PROTEIN"/>
    <property type="match status" value="1"/>
</dbReference>
<proteinExistence type="inferred from homology"/>
<evidence type="ECO:0000259" key="4">
    <source>
        <dbReference type="Pfam" id="PF01494"/>
    </source>
</evidence>
<dbReference type="Pfam" id="PF01494">
    <property type="entry name" value="FAD_binding_3"/>
    <property type="match status" value="1"/>
</dbReference>
<evidence type="ECO:0000256" key="3">
    <source>
        <dbReference type="ARBA" id="ARBA00024018"/>
    </source>
</evidence>
<dbReference type="OrthoDB" id="1878542at2759"/>
<dbReference type="STRING" id="1088818.A0A2H9ZUE0"/>
<dbReference type="SUPFAM" id="SSF51905">
    <property type="entry name" value="FAD/NAD(P)-binding domain"/>
    <property type="match status" value="1"/>
</dbReference>
<dbReference type="Proteomes" id="UP000236161">
    <property type="component" value="Unassembled WGS sequence"/>
</dbReference>
<evidence type="ECO:0000256" key="2">
    <source>
        <dbReference type="ARBA" id="ARBA00023033"/>
    </source>
</evidence>
<keyword evidence="1 5" id="KW-0560">Oxidoreductase</keyword>
<dbReference type="GO" id="GO:0071949">
    <property type="term" value="F:FAD binding"/>
    <property type="evidence" value="ECO:0007669"/>
    <property type="project" value="InterPro"/>
</dbReference>
<protein>
    <submittedName>
        <fullName evidence="5">Zeaxanthin epoxidase, chloroplastic</fullName>
        <ecNumber evidence="5">1.14.15.21</ecNumber>
    </submittedName>
</protein>
<accession>A0A2H9ZUE0</accession>
<dbReference type="InterPro" id="IPR002938">
    <property type="entry name" value="FAD-bd"/>
</dbReference>
<gene>
    <name evidence="5" type="ORF">AXF42_Ash021463</name>
</gene>
<name>A0A2H9ZUE0_9ASPA</name>
<keyword evidence="2" id="KW-0503">Monooxygenase</keyword>
<comment type="similarity">
    <text evidence="3">Belongs to the 3-hydroxybenzoate 6-hydroxylase family.</text>
</comment>
<dbReference type="PANTHER" id="PTHR45934">
    <property type="entry name" value="FAD/NAD(P)-BINDING OXIDOREDUCTASE FAMILY PROTEIN"/>
    <property type="match status" value="1"/>
</dbReference>
<reference evidence="5 6" key="1">
    <citation type="journal article" date="2017" name="Nature">
        <title>The Apostasia genome and the evolution of orchids.</title>
        <authorList>
            <person name="Zhang G.Q."/>
            <person name="Liu K.W."/>
            <person name="Li Z."/>
            <person name="Lohaus R."/>
            <person name="Hsiao Y.Y."/>
            <person name="Niu S.C."/>
            <person name="Wang J.Y."/>
            <person name="Lin Y.C."/>
            <person name="Xu Q."/>
            <person name="Chen L.J."/>
            <person name="Yoshida K."/>
            <person name="Fujiwara S."/>
            <person name="Wang Z.W."/>
            <person name="Zhang Y.Q."/>
            <person name="Mitsuda N."/>
            <person name="Wang M."/>
            <person name="Liu G.H."/>
            <person name="Pecoraro L."/>
            <person name="Huang H.X."/>
            <person name="Xiao X.J."/>
            <person name="Lin M."/>
            <person name="Wu X.Y."/>
            <person name="Wu W.L."/>
            <person name="Chen Y.Y."/>
            <person name="Chang S.B."/>
            <person name="Sakamoto S."/>
            <person name="Ohme-Takagi M."/>
            <person name="Yagi M."/>
            <person name="Zeng S.J."/>
            <person name="Shen C.Y."/>
            <person name="Yeh C.M."/>
            <person name="Luo Y.B."/>
            <person name="Tsai W.C."/>
            <person name="Van de Peer Y."/>
            <person name="Liu Z.J."/>
        </authorList>
    </citation>
    <scope>NUCLEOTIDE SEQUENCE [LARGE SCALE GENOMIC DNA]</scope>
    <source>
        <strain evidence="6">cv. Shenzhen</strain>
        <tissue evidence="5">Stem</tissue>
    </source>
</reference>
<keyword evidence="6" id="KW-1185">Reference proteome</keyword>
<dbReference type="InterPro" id="IPR036188">
    <property type="entry name" value="FAD/NAD-bd_sf"/>
</dbReference>
<dbReference type="EMBL" id="KZ453767">
    <property type="protein sequence ID" value="PKA46903.1"/>
    <property type="molecule type" value="Genomic_DNA"/>
</dbReference>
<dbReference type="GO" id="GO:0052662">
    <property type="term" value="F:zeaxanthin epoxidase activity"/>
    <property type="evidence" value="ECO:0007669"/>
    <property type="project" value="UniProtKB-EC"/>
</dbReference>
<evidence type="ECO:0000313" key="6">
    <source>
        <dbReference type="Proteomes" id="UP000236161"/>
    </source>
</evidence>
<evidence type="ECO:0000256" key="1">
    <source>
        <dbReference type="ARBA" id="ARBA00023002"/>
    </source>
</evidence>